<dbReference type="Pfam" id="PF01266">
    <property type="entry name" value="DAO"/>
    <property type="match status" value="1"/>
</dbReference>
<dbReference type="PANTHER" id="PTHR13847:SF281">
    <property type="entry name" value="FAD DEPENDENT OXIDOREDUCTASE DOMAIN-CONTAINING PROTEIN"/>
    <property type="match status" value="1"/>
</dbReference>
<name>A0A2S3VHU9_9PSED</name>
<dbReference type="Gene3D" id="3.50.50.60">
    <property type="entry name" value="FAD/NAD(P)-binding domain"/>
    <property type="match status" value="1"/>
</dbReference>
<dbReference type="GO" id="GO:0005737">
    <property type="term" value="C:cytoplasm"/>
    <property type="evidence" value="ECO:0007669"/>
    <property type="project" value="TreeGrafter"/>
</dbReference>
<reference evidence="4" key="1">
    <citation type="submission" date="2017-02" db="EMBL/GenBank/DDBJ databases">
        <authorList>
            <person name="Furmanczyk E.M."/>
        </authorList>
    </citation>
    <scope>NUCLEOTIDE SEQUENCE [LARGE SCALE GENOMIC DNA]</scope>
    <source>
        <strain evidence="4">AP3_22</strain>
    </source>
</reference>
<dbReference type="InterPro" id="IPR036188">
    <property type="entry name" value="FAD/NAD-bd_sf"/>
</dbReference>
<evidence type="ECO:0000256" key="1">
    <source>
        <dbReference type="ARBA" id="ARBA00023002"/>
    </source>
</evidence>
<proteinExistence type="predicted"/>
<dbReference type="Proteomes" id="UP000237440">
    <property type="component" value="Unassembled WGS sequence"/>
</dbReference>
<sequence length="467" mass="50284">MGWAMQVPSACSPCARKPLSSRSTPICRNGLSISVMPEKNLSRLLIAPSVWQAGWPCKTVHSALLPFDSDVVVIGAGIGGLAAALQALDAGCSVTVLEASQIGAGASGRNSGFVVPVPSRHTPQSLRQCLGDGAGHFARALQHAGSDVLSWSGATSHQTGWMQPWANHCTPQLQAIAQGWQNLGIRVEMSNRKRMESDLGTAHYSAGLYYPEGGAVDPFALVQTMANDVASRGGRIVEDCPALQINPHASHLGIITPLGELKGNRVLVAGNAYGVEASRMTRRAVSPMALILATFDMTEVGPDVGVMPFSDNRKDMWFFRKLERSRVLTGCFALPLVQSVNQCSSLLKERLHTIYAKPPGELEHLWAGWVGLTHDAMPAVDSPDERIISWSGCNGRGLALSTLMGRTLTDRLLGKDALKLPFSSSRYWHKGNVLGWLAQTLIAVDRYTQRRRAFTLFNRPSPSGATS</sequence>
<comment type="caution">
    <text evidence="3">The sequence shown here is derived from an EMBL/GenBank/DDBJ whole genome shotgun (WGS) entry which is preliminary data.</text>
</comment>
<keyword evidence="1" id="KW-0560">Oxidoreductase</keyword>
<keyword evidence="4" id="KW-1185">Reference proteome</keyword>
<evidence type="ECO:0000313" key="4">
    <source>
        <dbReference type="Proteomes" id="UP000237440"/>
    </source>
</evidence>
<dbReference type="SUPFAM" id="SSF51905">
    <property type="entry name" value="FAD/NAD(P)-binding domain"/>
    <property type="match status" value="1"/>
</dbReference>
<evidence type="ECO:0000259" key="2">
    <source>
        <dbReference type="Pfam" id="PF01266"/>
    </source>
</evidence>
<dbReference type="AlphaFoldDB" id="A0A2S3VHU9"/>
<feature type="domain" description="FAD dependent oxidoreductase" evidence="2">
    <location>
        <begin position="70"/>
        <end position="411"/>
    </location>
</feature>
<dbReference type="InterPro" id="IPR006076">
    <property type="entry name" value="FAD-dep_OxRdtase"/>
</dbReference>
<dbReference type="PANTHER" id="PTHR13847">
    <property type="entry name" value="SARCOSINE DEHYDROGENASE-RELATED"/>
    <property type="match status" value="1"/>
</dbReference>
<accession>A0A2S3VHU9</accession>
<evidence type="ECO:0000313" key="3">
    <source>
        <dbReference type="EMBL" id="POF39229.1"/>
    </source>
</evidence>
<dbReference type="Gene3D" id="3.30.9.10">
    <property type="entry name" value="D-Amino Acid Oxidase, subunit A, domain 2"/>
    <property type="match status" value="1"/>
</dbReference>
<dbReference type="EMBL" id="MUJK01000014">
    <property type="protein sequence ID" value="POF39229.1"/>
    <property type="molecule type" value="Genomic_DNA"/>
</dbReference>
<dbReference type="PRINTS" id="PR00411">
    <property type="entry name" value="PNDRDTASEI"/>
</dbReference>
<protein>
    <recommendedName>
        <fullName evidence="2">FAD dependent oxidoreductase domain-containing protein</fullName>
    </recommendedName>
</protein>
<gene>
    <name evidence="3" type="ORF">B0D71_27395</name>
</gene>
<dbReference type="OrthoDB" id="9342835at2"/>
<organism evidence="3 4">
    <name type="scientific">Pseudomonas laurylsulfativorans</name>
    <dbReference type="NCBI Taxonomy" id="1943631"/>
    <lineage>
        <taxon>Bacteria</taxon>
        <taxon>Pseudomonadati</taxon>
        <taxon>Pseudomonadota</taxon>
        <taxon>Gammaproteobacteria</taxon>
        <taxon>Pseudomonadales</taxon>
        <taxon>Pseudomonadaceae</taxon>
        <taxon>Pseudomonas</taxon>
    </lineage>
</organism>
<dbReference type="GO" id="GO:0016491">
    <property type="term" value="F:oxidoreductase activity"/>
    <property type="evidence" value="ECO:0007669"/>
    <property type="project" value="UniProtKB-KW"/>
</dbReference>